<comment type="caution">
    <text evidence="2">The sequence shown here is derived from an EMBL/GenBank/DDBJ whole genome shotgun (WGS) entry which is preliminary data.</text>
</comment>
<feature type="compositionally biased region" description="Polar residues" evidence="1">
    <location>
        <begin position="256"/>
        <end position="274"/>
    </location>
</feature>
<feature type="compositionally biased region" description="Low complexity" evidence="1">
    <location>
        <begin position="278"/>
        <end position="293"/>
    </location>
</feature>
<evidence type="ECO:0000313" key="2">
    <source>
        <dbReference type="EMBL" id="ORX96027.1"/>
    </source>
</evidence>
<dbReference type="STRING" id="1231657.A0A1Y1YDG3"/>
<dbReference type="AlphaFoldDB" id="A0A1Y1YDG3"/>
<proteinExistence type="predicted"/>
<gene>
    <name evidence="2" type="ORF">BCR34DRAFT_498028</name>
</gene>
<dbReference type="Gene3D" id="3.30.70.330">
    <property type="match status" value="1"/>
</dbReference>
<evidence type="ECO:0000313" key="3">
    <source>
        <dbReference type="Proteomes" id="UP000193144"/>
    </source>
</evidence>
<dbReference type="EMBL" id="MCFA01000265">
    <property type="protein sequence ID" value="ORX96027.1"/>
    <property type="molecule type" value="Genomic_DNA"/>
</dbReference>
<dbReference type="OrthoDB" id="8033832at2759"/>
<feature type="compositionally biased region" description="Low complexity" evidence="1">
    <location>
        <begin position="97"/>
        <end position="110"/>
    </location>
</feature>
<feature type="region of interest" description="Disordered" evidence="1">
    <location>
        <begin position="27"/>
        <end position="65"/>
    </location>
</feature>
<accession>A0A1Y1YDG3</accession>
<name>A0A1Y1YDG3_9PLEO</name>
<reference evidence="2 3" key="1">
    <citation type="submission" date="2016-07" db="EMBL/GenBank/DDBJ databases">
        <title>Pervasive Adenine N6-methylation of Active Genes in Fungi.</title>
        <authorList>
            <consortium name="DOE Joint Genome Institute"/>
            <person name="Mondo S.J."/>
            <person name="Dannebaum R.O."/>
            <person name="Kuo R.C."/>
            <person name="Labutti K."/>
            <person name="Haridas S."/>
            <person name="Kuo A."/>
            <person name="Salamov A."/>
            <person name="Ahrendt S.R."/>
            <person name="Lipzen A."/>
            <person name="Sullivan W."/>
            <person name="Andreopoulos W.B."/>
            <person name="Clum A."/>
            <person name="Lindquist E."/>
            <person name="Daum C."/>
            <person name="Ramamoorthy G.K."/>
            <person name="Gryganskyi A."/>
            <person name="Culley D."/>
            <person name="Magnuson J.K."/>
            <person name="James T.Y."/>
            <person name="O'Malley M.A."/>
            <person name="Stajich J.E."/>
            <person name="Spatafora J.W."/>
            <person name="Visel A."/>
            <person name="Grigoriev I.V."/>
        </authorList>
    </citation>
    <scope>NUCLEOTIDE SEQUENCE [LARGE SCALE GENOMIC DNA]</scope>
    <source>
        <strain evidence="2 3">CBS 115471</strain>
    </source>
</reference>
<sequence>MQVHAVPESERAFDSTGRRLPWAYEFADSDQTKRRIPEEKGPFGKARKRGTSRSKTATPARKEDQAKLDNIRVIDDIFARSKAAEEKKESVRVRKTSGPSASLPISSSAPNLLDGPGLGNSFQAGASTTGTAKEPTEVILYGYGADVQWAAIDYYEKVSLGIIFEDYDRQPPSAKYNLNLSAHKASSYRSLSKPSLRKINEYVGGDHWIKVTFDSPEAAERACHYSPHVIQGYTVFAERYRGTGPNADRPLRASAGFQSSQTASPNTLSSTTMPFGNASQSSQTLSSATATGSMPASMPRLQSEPVLRGAFPLDDPEPAQSSNPSQQLLTSAAGVSSASLQAPGSRSSAQQKTTLRIRGARPAVLLPPEKAFLPSAPRWQQTLGAWPVIGWIVGSGHGIIGDQVPRKEDGTFDSKSASLYWRAWYAVDSCFGTDFCGVKDAEYDD</sequence>
<feature type="region of interest" description="Disordered" evidence="1">
    <location>
        <begin position="85"/>
        <end position="110"/>
    </location>
</feature>
<feature type="compositionally biased region" description="Basic and acidic residues" evidence="1">
    <location>
        <begin position="30"/>
        <end position="42"/>
    </location>
</feature>
<feature type="compositionally biased region" description="Polar residues" evidence="1">
    <location>
        <begin position="319"/>
        <end position="354"/>
    </location>
</feature>
<organism evidence="2 3">
    <name type="scientific">Clohesyomyces aquaticus</name>
    <dbReference type="NCBI Taxonomy" id="1231657"/>
    <lineage>
        <taxon>Eukaryota</taxon>
        <taxon>Fungi</taxon>
        <taxon>Dikarya</taxon>
        <taxon>Ascomycota</taxon>
        <taxon>Pezizomycotina</taxon>
        <taxon>Dothideomycetes</taxon>
        <taxon>Pleosporomycetidae</taxon>
        <taxon>Pleosporales</taxon>
        <taxon>Lindgomycetaceae</taxon>
        <taxon>Clohesyomyces</taxon>
    </lineage>
</organism>
<feature type="region of interest" description="Disordered" evidence="1">
    <location>
        <begin position="246"/>
        <end position="356"/>
    </location>
</feature>
<protein>
    <submittedName>
        <fullName evidence="2">Uncharacterized protein</fullName>
    </submittedName>
</protein>
<dbReference type="InterPro" id="IPR012677">
    <property type="entry name" value="Nucleotide-bd_a/b_plait_sf"/>
</dbReference>
<keyword evidence="3" id="KW-1185">Reference proteome</keyword>
<dbReference type="Proteomes" id="UP000193144">
    <property type="component" value="Unassembled WGS sequence"/>
</dbReference>
<evidence type="ECO:0000256" key="1">
    <source>
        <dbReference type="SAM" id="MobiDB-lite"/>
    </source>
</evidence>